<evidence type="ECO:0000313" key="3">
    <source>
        <dbReference type="Proteomes" id="UP000276215"/>
    </source>
</evidence>
<evidence type="ECO:0000256" key="1">
    <source>
        <dbReference type="SAM" id="Phobius"/>
    </source>
</evidence>
<organism evidence="2 3">
    <name type="scientific">Choiromyces venosus 120613-1</name>
    <dbReference type="NCBI Taxonomy" id="1336337"/>
    <lineage>
        <taxon>Eukaryota</taxon>
        <taxon>Fungi</taxon>
        <taxon>Dikarya</taxon>
        <taxon>Ascomycota</taxon>
        <taxon>Pezizomycotina</taxon>
        <taxon>Pezizomycetes</taxon>
        <taxon>Pezizales</taxon>
        <taxon>Tuberaceae</taxon>
        <taxon>Choiromyces</taxon>
    </lineage>
</organism>
<protein>
    <submittedName>
        <fullName evidence="2">Uncharacterized protein</fullName>
    </submittedName>
</protein>
<evidence type="ECO:0000313" key="2">
    <source>
        <dbReference type="EMBL" id="RPB04660.1"/>
    </source>
</evidence>
<dbReference type="EMBL" id="ML120357">
    <property type="protein sequence ID" value="RPB04660.1"/>
    <property type="molecule type" value="Genomic_DNA"/>
</dbReference>
<dbReference type="Proteomes" id="UP000276215">
    <property type="component" value="Unassembled WGS sequence"/>
</dbReference>
<gene>
    <name evidence="2" type="ORF">L873DRAFT_1799032</name>
</gene>
<keyword evidence="1" id="KW-0812">Transmembrane</keyword>
<proteinExistence type="predicted"/>
<feature type="transmembrane region" description="Helical" evidence="1">
    <location>
        <begin position="6"/>
        <end position="31"/>
    </location>
</feature>
<sequence>MVWCKAILLLSLQLPSFCPFGNAVLILLLLVMHDSMANWLPISNYSGFVPVD</sequence>
<accession>A0A3N4K242</accession>
<name>A0A3N4K242_9PEZI</name>
<keyword evidence="3" id="KW-1185">Reference proteome</keyword>
<dbReference type="AlphaFoldDB" id="A0A3N4K242"/>
<reference evidence="2 3" key="1">
    <citation type="journal article" date="2018" name="Nat. Ecol. Evol.">
        <title>Pezizomycetes genomes reveal the molecular basis of ectomycorrhizal truffle lifestyle.</title>
        <authorList>
            <person name="Murat C."/>
            <person name="Payen T."/>
            <person name="Noel B."/>
            <person name="Kuo A."/>
            <person name="Morin E."/>
            <person name="Chen J."/>
            <person name="Kohler A."/>
            <person name="Krizsan K."/>
            <person name="Balestrini R."/>
            <person name="Da Silva C."/>
            <person name="Montanini B."/>
            <person name="Hainaut M."/>
            <person name="Levati E."/>
            <person name="Barry K.W."/>
            <person name="Belfiori B."/>
            <person name="Cichocki N."/>
            <person name="Clum A."/>
            <person name="Dockter R.B."/>
            <person name="Fauchery L."/>
            <person name="Guy J."/>
            <person name="Iotti M."/>
            <person name="Le Tacon F."/>
            <person name="Lindquist E.A."/>
            <person name="Lipzen A."/>
            <person name="Malagnac F."/>
            <person name="Mello A."/>
            <person name="Molinier V."/>
            <person name="Miyauchi S."/>
            <person name="Poulain J."/>
            <person name="Riccioni C."/>
            <person name="Rubini A."/>
            <person name="Sitrit Y."/>
            <person name="Splivallo R."/>
            <person name="Traeger S."/>
            <person name="Wang M."/>
            <person name="Zifcakova L."/>
            <person name="Wipf D."/>
            <person name="Zambonelli A."/>
            <person name="Paolocci F."/>
            <person name="Nowrousian M."/>
            <person name="Ottonello S."/>
            <person name="Baldrian P."/>
            <person name="Spatafora J.W."/>
            <person name="Henrissat B."/>
            <person name="Nagy L.G."/>
            <person name="Aury J.M."/>
            <person name="Wincker P."/>
            <person name="Grigoriev I.V."/>
            <person name="Bonfante P."/>
            <person name="Martin F.M."/>
        </authorList>
    </citation>
    <scope>NUCLEOTIDE SEQUENCE [LARGE SCALE GENOMIC DNA]</scope>
    <source>
        <strain evidence="2 3">120613-1</strain>
    </source>
</reference>
<keyword evidence="1" id="KW-1133">Transmembrane helix</keyword>
<keyword evidence="1" id="KW-0472">Membrane</keyword>